<accession>A0A2A3ZSE3</accession>
<sequence>MAQIIQISTQYQLANIVALIRAGHLGEAKERRILVIANNSFAPELTPAADDMPGSAGLLTHFDLVVDWNATIWPNHPKAFGISGERAPIMQRSLRSEWAIAENEPIDLLVESLPGHPAGVLTQIFTTATISVHSDGLMSYGPIRNPLSLPQYQRLSTIYYTDLLPGITPRQLAEHSPDRVALPPADLKSVIEDMAAEVAPELAAADLADPIPDAGMVLGQYLAQIDLITAEEELELHLQMIDEVKARGLSTVIFKPHPTSARTTIEPLRKRSHELGLEFALADVPLLAEIVIATTRPQLVVSCYSTGLATARALFGTATAASGTSMMLEVLAPYQNSNRIPLTIVDALHTGGYVLPGDLAEVADPPANASSGTLSAGTRPAGTKDLGPLIDAVTYCMQSETASYLRGNAIDFLESAVGGEDMKYFKRKRLSKLDLPGQLEISPPRRGLSSAKRRLRTQAKRAQHTLKSYGISIDGPKLVPKVKSTLSSKLGAKLKSEPNR</sequence>
<evidence type="ECO:0000313" key="1">
    <source>
        <dbReference type="EMBL" id="PCC54458.1"/>
    </source>
</evidence>
<name>A0A2A3ZSE3_BREAU</name>
<reference evidence="1 2" key="1">
    <citation type="journal article" date="2017" name="Elife">
        <title>Extensive horizontal gene transfer in cheese-associated bacteria.</title>
        <authorList>
            <person name="Bonham K.S."/>
            <person name="Wolfe B.E."/>
            <person name="Dutton R.J."/>
        </authorList>
    </citation>
    <scope>NUCLEOTIDE SEQUENCE [LARGE SCALE GENOMIC DNA]</scope>
    <source>
        <strain evidence="1 2">738_8</strain>
    </source>
</reference>
<comment type="caution">
    <text evidence="1">The sequence shown here is derived from an EMBL/GenBank/DDBJ whole genome shotgun (WGS) entry which is preliminary data.</text>
</comment>
<dbReference type="InterPro" id="IPR010866">
    <property type="entry name" value="A-2_8-polyST"/>
</dbReference>
<dbReference type="Proteomes" id="UP000217881">
    <property type="component" value="Unassembled WGS sequence"/>
</dbReference>
<proteinExistence type="predicted"/>
<protein>
    <submittedName>
        <fullName evidence="1">Uncharacterized protein</fullName>
    </submittedName>
</protein>
<dbReference type="AlphaFoldDB" id="A0A2A3ZSE3"/>
<dbReference type="EMBL" id="NRHA01000008">
    <property type="protein sequence ID" value="PCC54458.1"/>
    <property type="molecule type" value="Genomic_DNA"/>
</dbReference>
<evidence type="ECO:0000313" key="2">
    <source>
        <dbReference type="Proteomes" id="UP000217881"/>
    </source>
</evidence>
<gene>
    <name evidence="1" type="ORF">CIK59_05405</name>
</gene>
<organism evidence="1 2">
    <name type="scientific">Brevibacterium aurantiacum</name>
    <dbReference type="NCBI Taxonomy" id="273384"/>
    <lineage>
        <taxon>Bacteria</taxon>
        <taxon>Bacillati</taxon>
        <taxon>Actinomycetota</taxon>
        <taxon>Actinomycetes</taxon>
        <taxon>Micrococcales</taxon>
        <taxon>Brevibacteriaceae</taxon>
        <taxon>Brevibacterium</taxon>
    </lineage>
</organism>
<dbReference type="RefSeq" id="WP_096145946.1">
    <property type="nucleotide sequence ID" value="NZ_NRHA01000008.1"/>
</dbReference>
<dbReference type="Pfam" id="PF07388">
    <property type="entry name" value="A-2_8-polyST"/>
    <property type="match status" value="1"/>
</dbReference>